<evidence type="ECO:0000313" key="2">
    <source>
        <dbReference type="Proteomes" id="UP000260136"/>
    </source>
</evidence>
<organism evidence="1 2">
    <name type="scientific">Mycoplasmoides gallisepticum</name>
    <name type="common">Mycoplasma gallisepticum</name>
    <dbReference type="NCBI Taxonomy" id="2096"/>
    <lineage>
        <taxon>Bacteria</taxon>
        <taxon>Bacillati</taxon>
        <taxon>Mycoplasmatota</taxon>
        <taxon>Mycoplasmoidales</taxon>
        <taxon>Mycoplasmoidaceae</taxon>
        <taxon>Mycoplasmoides</taxon>
    </lineage>
</organism>
<protein>
    <submittedName>
        <fullName evidence="1">Uncharacterized protein</fullName>
    </submittedName>
</protein>
<sequence length="157" mass="18377">MDPKLLVEQKAFAQLNHLLTMVNNNSSQRQHDLIKNSTDLVNNVNIVNLLKDYYVYYYDVNNPKENSLSFKLGFINKTNSNIRYSADKDITLENLYNDYQLEAYPEALINNITLKNFNVKVDALKNQTSATLVNYFKTNKNINNNYFNLTEISYNNW</sequence>
<name>A0A3B0PYA2_MYCGL</name>
<dbReference type="Proteomes" id="UP000260136">
    <property type="component" value="Chromosome"/>
</dbReference>
<reference evidence="2" key="1">
    <citation type="submission" date="2018-06" db="EMBL/GenBank/DDBJ databases">
        <authorList>
            <consortium name="Pathogen Informatics"/>
        </authorList>
    </citation>
    <scope>NUCLEOTIDE SEQUENCE [LARGE SCALE GENOMIC DNA]</scope>
    <source>
        <strain evidence="2">NCTC10115</strain>
    </source>
</reference>
<dbReference type="EMBL" id="LS991952">
    <property type="protein sequence ID" value="SYV94271.1"/>
    <property type="molecule type" value="Genomic_DNA"/>
</dbReference>
<accession>A0A3B0PYA2</accession>
<evidence type="ECO:0000313" key="1">
    <source>
        <dbReference type="EMBL" id="SYV94271.1"/>
    </source>
</evidence>
<dbReference type="AlphaFoldDB" id="A0A3B0PYA2"/>
<feature type="non-terminal residue" evidence="1">
    <location>
        <position position="157"/>
    </location>
</feature>
<proteinExistence type="predicted"/>
<gene>
    <name evidence="1" type="ORF">NCTC10115_00590</name>
</gene>